<protein>
    <submittedName>
        <fullName evidence="2">Heterokaryon incompatibility protein</fullName>
    </submittedName>
</protein>
<sequence>MLTSMKPLKLLLKSRLLKRHKADTTRNAEEELFKCEFCDRLISVLEKDPKDHVSFDFGPINEISNSTCPRHRPLIQRMTKWLDIPNGSSESLKLFRNCLTFSFSFRLGDSFGKNSPELDVVQSSNSNHFVGYGVKLDPSWIGNETLTQWYNTCTSRHGEQCNMPAYFEHLPKPELGILIDVVDNCLITSPEDPSYLALSYVWGNVDMPKTFTTNLQELQSLGALEKIHLPKTIRHAMHLTALLGARYLWVDSLCVVQDNSEFLNSHLRQMASIFAHAQAVIVPIDGTDAESGIRGLKGAPTEEARHLEQDQIHFGDRNLLVRTGMRRKATYFDRGWTFQEYLFARRRICFESDSVWFECCQSAMYEDHSHPDNPDHERDFLLDVGYPSLTVYSRLMENFNRRQLTYPQDCLSAMAGMLPCYTRVFKGGFLCGMPEMFFDAALLWQPKGDLVRRQPVETSMDLGVNSKNILPTWSWVGWQGRLDFAGWATGNDFVAACSGWIASTRQQIFPITKWYTSGDRSGEMDKRQIEVEWAVWREQYRDPGKDLPPGWTRTKRRKDELLTIDAPPDGFGEYLYHHTSCGASLWYPIPLSDPTYSYQQGSLAVSDEMYLFGSVQVAHLSIRGAVWMHNIPALEQERPQIPHASLYTSRNEWAGILRLHSHGYLEARNLDPTKSPVQVQLIAISRGFIPNDLPYDDGDFAEYAREERPRQGELYEFYNVMWISWRDGLAYREGLGRVHKETWDALQPSTIDIVLA</sequence>
<dbReference type="Pfam" id="PF06985">
    <property type="entry name" value="HET"/>
    <property type="match status" value="1"/>
</dbReference>
<name>A0AAD9M5H8_9PEZI</name>
<evidence type="ECO:0000259" key="1">
    <source>
        <dbReference type="Pfam" id="PF06985"/>
    </source>
</evidence>
<feature type="domain" description="Heterokaryon incompatibility" evidence="1">
    <location>
        <begin position="195"/>
        <end position="340"/>
    </location>
</feature>
<comment type="caution">
    <text evidence="2">The sequence shown here is derived from an EMBL/GenBank/DDBJ whole genome shotgun (WGS) entry which is preliminary data.</text>
</comment>
<accession>A0AAD9M5H8</accession>
<gene>
    <name evidence="2" type="ORF">LX32DRAFT_672776</name>
</gene>
<dbReference type="PANTHER" id="PTHR33112:SF16">
    <property type="entry name" value="HETEROKARYON INCOMPATIBILITY DOMAIN-CONTAINING PROTEIN"/>
    <property type="match status" value="1"/>
</dbReference>
<dbReference type="EMBL" id="MU842861">
    <property type="protein sequence ID" value="KAK2029670.1"/>
    <property type="molecule type" value="Genomic_DNA"/>
</dbReference>
<dbReference type="InterPro" id="IPR010730">
    <property type="entry name" value="HET"/>
</dbReference>
<dbReference type="Proteomes" id="UP001232148">
    <property type="component" value="Unassembled WGS sequence"/>
</dbReference>
<keyword evidence="3" id="KW-1185">Reference proteome</keyword>
<reference evidence="2" key="1">
    <citation type="submission" date="2021-06" db="EMBL/GenBank/DDBJ databases">
        <title>Comparative genomics, transcriptomics and evolutionary studies reveal genomic signatures of adaptation to plant cell wall in hemibiotrophic fungi.</title>
        <authorList>
            <consortium name="DOE Joint Genome Institute"/>
            <person name="Baroncelli R."/>
            <person name="Diaz J.F."/>
            <person name="Benocci T."/>
            <person name="Peng M."/>
            <person name="Battaglia E."/>
            <person name="Haridas S."/>
            <person name="Andreopoulos W."/>
            <person name="Labutti K."/>
            <person name="Pangilinan J."/>
            <person name="Floch G.L."/>
            <person name="Makela M.R."/>
            <person name="Henrissat B."/>
            <person name="Grigoriev I.V."/>
            <person name="Crouch J.A."/>
            <person name="De Vries R.P."/>
            <person name="Sukno S.A."/>
            <person name="Thon M.R."/>
        </authorList>
    </citation>
    <scope>NUCLEOTIDE SEQUENCE</scope>
    <source>
        <strain evidence="2">MAFF235873</strain>
    </source>
</reference>
<proteinExistence type="predicted"/>
<evidence type="ECO:0000313" key="3">
    <source>
        <dbReference type="Proteomes" id="UP001232148"/>
    </source>
</evidence>
<dbReference type="PANTHER" id="PTHR33112">
    <property type="entry name" value="DOMAIN PROTEIN, PUTATIVE-RELATED"/>
    <property type="match status" value="1"/>
</dbReference>
<organism evidence="2 3">
    <name type="scientific">Colletotrichum zoysiae</name>
    <dbReference type="NCBI Taxonomy" id="1216348"/>
    <lineage>
        <taxon>Eukaryota</taxon>
        <taxon>Fungi</taxon>
        <taxon>Dikarya</taxon>
        <taxon>Ascomycota</taxon>
        <taxon>Pezizomycotina</taxon>
        <taxon>Sordariomycetes</taxon>
        <taxon>Hypocreomycetidae</taxon>
        <taxon>Glomerellales</taxon>
        <taxon>Glomerellaceae</taxon>
        <taxon>Colletotrichum</taxon>
        <taxon>Colletotrichum graminicola species complex</taxon>
    </lineage>
</organism>
<evidence type="ECO:0000313" key="2">
    <source>
        <dbReference type="EMBL" id="KAK2029670.1"/>
    </source>
</evidence>
<dbReference type="AlphaFoldDB" id="A0AAD9M5H8"/>